<proteinExistence type="predicted"/>
<reference evidence="2" key="1">
    <citation type="journal article" date="2020" name="Stud. Mycol.">
        <title>101 Dothideomycetes genomes: a test case for predicting lifestyles and emergence of pathogens.</title>
        <authorList>
            <person name="Haridas S."/>
            <person name="Albert R."/>
            <person name="Binder M."/>
            <person name="Bloem J."/>
            <person name="Labutti K."/>
            <person name="Salamov A."/>
            <person name="Andreopoulos B."/>
            <person name="Baker S."/>
            <person name="Barry K."/>
            <person name="Bills G."/>
            <person name="Bluhm B."/>
            <person name="Cannon C."/>
            <person name="Castanera R."/>
            <person name="Culley D."/>
            <person name="Daum C."/>
            <person name="Ezra D."/>
            <person name="Gonzalez J."/>
            <person name="Henrissat B."/>
            <person name="Kuo A."/>
            <person name="Liang C."/>
            <person name="Lipzen A."/>
            <person name="Lutzoni F."/>
            <person name="Magnuson J."/>
            <person name="Mondo S."/>
            <person name="Nolan M."/>
            <person name="Ohm R."/>
            <person name="Pangilinan J."/>
            <person name="Park H.-J."/>
            <person name="Ramirez L."/>
            <person name="Alfaro M."/>
            <person name="Sun H."/>
            <person name="Tritt A."/>
            <person name="Yoshinaga Y."/>
            <person name="Zwiers L.-H."/>
            <person name="Turgeon B."/>
            <person name="Goodwin S."/>
            <person name="Spatafora J."/>
            <person name="Crous P."/>
            <person name="Grigoriev I."/>
        </authorList>
    </citation>
    <scope>NUCLEOTIDE SEQUENCE</scope>
    <source>
        <strain evidence="2">CBS 113818</strain>
    </source>
</reference>
<sequence length="262" mass="30915">MRPYLEEHTALECHLHLPQHDVSSAASSPLFVPLRGDEISDLESDDDDVGSDIQREKGREVPGYDIPPHLKKRYATQTHIRHIQLRTLLMRCTVLQTTVWEIERKPWVEEMERRPYWYYSKMRRLACKAQRFAEALKSRDLQARCEYWAGRGSGGTRDYLAAKQHFKRAVILDVENDQHTNGKPRHRGLRPAEKGDVHFLLKSVSERHEDWEMRTIHARRAARYESEKLAIPIRECIKQTDLDSPLWMPDRDRAMQLARHEF</sequence>
<keyword evidence="3" id="KW-1185">Reference proteome</keyword>
<name>A0A6A7A9Q7_9PLEO</name>
<feature type="region of interest" description="Disordered" evidence="1">
    <location>
        <begin position="39"/>
        <end position="64"/>
    </location>
</feature>
<gene>
    <name evidence="2" type="ORF">CC86DRAFT_287213</name>
</gene>
<feature type="non-terminal residue" evidence="2">
    <location>
        <position position="262"/>
    </location>
</feature>
<organism evidence="2 3">
    <name type="scientific">Ophiobolus disseminans</name>
    <dbReference type="NCBI Taxonomy" id="1469910"/>
    <lineage>
        <taxon>Eukaryota</taxon>
        <taxon>Fungi</taxon>
        <taxon>Dikarya</taxon>
        <taxon>Ascomycota</taxon>
        <taxon>Pezizomycotina</taxon>
        <taxon>Dothideomycetes</taxon>
        <taxon>Pleosporomycetidae</taxon>
        <taxon>Pleosporales</taxon>
        <taxon>Pleosporineae</taxon>
        <taxon>Phaeosphaeriaceae</taxon>
        <taxon>Ophiobolus</taxon>
    </lineage>
</organism>
<accession>A0A6A7A9Q7</accession>
<evidence type="ECO:0000313" key="2">
    <source>
        <dbReference type="EMBL" id="KAF2829574.1"/>
    </source>
</evidence>
<dbReference type="EMBL" id="MU006221">
    <property type="protein sequence ID" value="KAF2829574.1"/>
    <property type="molecule type" value="Genomic_DNA"/>
</dbReference>
<feature type="compositionally biased region" description="Basic and acidic residues" evidence="1">
    <location>
        <begin position="53"/>
        <end position="62"/>
    </location>
</feature>
<protein>
    <submittedName>
        <fullName evidence="2">Uncharacterized protein</fullName>
    </submittedName>
</protein>
<evidence type="ECO:0000313" key="3">
    <source>
        <dbReference type="Proteomes" id="UP000799424"/>
    </source>
</evidence>
<feature type="compositionally biased region" description="Acidic residues" evidence="1">
    <location>
        <begin position="39"/>
        <end position="50"/>
    </location>
</feature>
<evidence type="ECO:0000256" key="1">
    <source>
        <dbReference type="SAM" id="MobiDB-lite"/>
    </source>
</evidence>
<dbReference type="Proteomes" id="UP000799424">
    <property type="component" value="Unassembled WGS sequence"/>
</dbReference>
<dbReference type="AlphaFoldDB" id="A0A6A7A9Q7"/>
<dbReference type="OrthoDB" id="3801492at2759"/>